<dbReference type="AlphaFoldDB" id="A0A9P6ZI17"/>
<comment type="caution">
    <text evidence="2">The sequence shown here is derived from an EMBL/GenBank/DDBJ whole genome shotgun (WGS) entry which is preliminary data.</text>
</comment>
<proteinExistence type="predicted"/>
<gene>
    <name evidence="2" type="ORF">EV702DRAFT_1150122</name>
</gene>
<name>A0A9P6ZI17_9AGAM</name>
<feature type="transmembrane region" description="Helical" evidence="1">
    <location>
        <begin position="250"/>
        <end position="275"/>
    </location>
</feature>
<keyword evidence="3" id="KW-1185">Reference proteome</keyword>
<evidence type="ECO:0000313" key="3">
    <source>
        <dbReference type="Proteomes" id="UP000714275"/>
    </source>
</evidence>
<accession>A0A9P6ZI17</accession>
<dbReference type="Proteomes" id="UP000714275">
    <property type="component" value="Unassembled WGS sequence"/>
</dbReference>
<organism evidence="2 3">
    <name type="scientific">Suillus placidus</name>
    <dbReference type="NCBI Taxonomy" id="48579"/>
    <lineage>
        <taxon>Eukaryota</taxon>
        <taxon>Fungi</taxon>
        <taxon>Dikarya</taxon>
        <taxon>Basidiomycota</taxon>
        <taxon>Agaricomycotina</taxon>
        <taxon>Agaricomycetes</taxon>
        <taxon>Agaricomycetidae</taxon>
        <taxon>Boletales</taxon>
        <taxon>Suillineae</taxon>
        <taxon>Suillaceae</taxon>
        <taxon>Suillus</taxon>
    </lineage>
</organism>
<reference evidence="2" key="1">
    <citation type="journal article" date="2020" name="New Phytol.">
        <title>Comparative genomics reveals dynamic genome evolution in host specialist ectomycorrhizal fungi.</title>
        <authorList>
            <person name="Lofgren L.A."/>
            <person name="Nguyen N.H."/>
            <person name="Vilgalys R."/>
            <person name="Ruytinx J."/>
            <person name="Liao H.L."/>
            <person name="Branco S."/>
            <person name="Kuo A."/>
            <person name="LaButti K."/>
            <person name="Lipzen A."/>
            <person name="Andreopoulos W."/>
            <person name="Pangilinan J."/>
            <person name="Riley R."/>
            <person name="Hundley H."/>
            <person name="Na H."/>
            <person name="Barry K."/>
            <person name="Grigoriev I.V."/>
            <person name="Stajich J.E."/>
            <person name="Kennedy P.G."/>
        </authorList>
    </citation>
    <scope>NUCLEOTIDE SEQUENCE</scope>
    <source>
        <strain evidence="2">DOB743</strain>
    </source>
</reference>
<keyword evidence="1" id="KW-1133">Transmembrane helix</keyword>
<dbReference type="OrthoDB" id="440424at2759"/>
<keyword evidence="1" id="KW-0812">Transmembrane</keyword>
<dbReference type="Gene3D" id="6.10.110.10">
    <property type="match status" value="1"/>
</dbReference>
<sequence>MQWLSTLASTLRPVTSGDVKESIDNSATETGWGVVRKSLFDKPSQVAGALYGQFDHLVIHQGAATVGSLTEKLGSLPASAHMLYVGLHFPNTGKSCWDKVAGFGPNIRGYTDEFFQRAREFYPSDKITELRKSVDSVASTATTLYQVVKEAAEQRGIPLYTVLRDLGNTFSGLFEELKEQFPPPDEAPSHEKRMTMISTVLDRVEECFLQVVGKLGMNKELLKSLTGSLKSGVKQVVVTIGDVSEQHPHLVWALAGIVMSMLFAEGLLLAILRIVGFGPLGPMKGGIAAWLQGWLFGPTVPKGGWFAMLQRLAMIGGNRL</sequence>
<keyword evidence="1" id="KW-0472">Membrane</keyword>
<protein>
    <submittedName>
        <fullName evidence="2">Uncharacterized protein</fullName>
    </submittedName>
</protein>
<evidence type="ECO:0000256" key="1">
    <source>
        <dbReference type="SAM" id="Phobius"/>
    </source>
</evidence>
<dbReference type="EMBL" id="JABBWD010000095">
    <property type="protein sequence ID" value="KAG1766531.1"/>
    <property type="molecule type" value="Genomic_DNA"/>
</dbReference>
<dbReference type="InterPro" id="IPR038213">
    <property type="entry name" value="IFI6/IFI27-like_sf"/>
</dbReference>
<evidence type="ECO:0000313" key="2">
    <source>
        <dbReference type="EMBL" id="KAG1766531.1"/>
    </source>
</evidence>